<keyword evidence="2" id="KW-1185">Reference proteome</keyword>
<protein>
    <submittedName>
        <fullName evidence="1">Uncharacterized protein</fullName>
    </submittedName>
</protein>
<accession>A0A168PQN3</accession>
<evidence type="ECO:0000313" key="2">
    <source>
        <dbReference type="Proteomes" id="UP000078561"/>
    </source>
</evidence>
<organism evidence="1">
    <name type="scientific">Absidia glauca</name>
    <name type="common">Pin mould</name>
    <dbReference type="NCBI Taxonomy" id="4829"/>
    <lineage>
        <taxon>Eukaryota</taxon>
        <taxon>Fungi</taxon>
        <taxon>Fungi incertae sedis</taxon>
        <taxon>Mucoromycota</taxon>
        <taxon>Mucoromycotina</taxon>
        <taxon>Mucoromycetes</taxon>
        <taxon>Mucorales</taxon>
        <taxon>Cunninghamellaceae</taxon>
        <taxon>Absidia</taxon>
    </lineage>
</organism>
<name>A0A168PQN3_ABSGL</name>
<sequence length="96" mass="10504">MTSFMSGFLKRCKRSVVPAPQEDGSTVTRIPTNSSTASSCSSTYYANDPYRAFGKHSNDPMRISERPDMVGQFHDPMSIGNKHSVLVGHDVTYTGA</sequence>
<proteinExistence type="predicted"/>
<dbReference type="Proteomes" id="UP000078561">
    <property type="component" value="Unassembled WGS sequence"/>
</dbReference>
<dbReference type="OrthoDB" id="2355621at2759"/>
<dbReference type="InParanoid" id="A0A168PQN3"/>
<dbReference type="EMBL" id="LT554016">
    <property type="protein sequence ID" value="SAM02805.1"/>
    <property type="molecule type" value="Genomic_DNA"/>
</dbReference>
<gene>
    <name evidence="1" type="primary">ABSGL_08621.1 scaffold 10421</name>
</gene>
<reference evidence="1" key="1">
    <citation type="submission" date="2016-04" db="EMBL/GenBank/DDBJ databases">
        <authorList>
            <person name="Evans L.H."/>
            <person name="Alamgir A."/>
            <person name="Owens N."/>
            <person name="Weber N.D."/>
            <person name="Virtaneva K."/>
            <person name="Barbian K."/>
            <person name="Babar A."/>
            <person name="Rosenke K."/>
        </authorList>
    </citation>
    <scope>NUCLEOTIDE SEQUENCE [LARGE SCALE GENOMIC DNA]</scope>
    <source>
        <strain evidence="1">CBS 101.48</strain>
    </source>
</reference>
<dbReference type="AlphaFoldDB" id="A0A168PQN3"/>
<evidence type="ECO:0000313" key="1">
    <source>
        <dbReference type="EMBL" id="SAM02805.1"/>
    </source>
</evidence>